<dbReference type="GO" id="GO:0042545">
    <property type="term" value="P:cell wall modification"/>
    <property type="evidence" value="ECO:0007669"/>
    <property type="project" value="InterPro"/>
</dbReference>
<evidence type="ECO:0000256" key="14">
    <source>
        <dbReference type="SAM" id="Phobius"/>
    </source>
</evidence>
<dbReference type="Pfam" id="PF04043">
    <property type="entry name" value="PMEI"/>
    <property type="match status" value="1"/>
</dbReference>
<dbReference type="FunFam" id="1.20.140.40:FF:000001">
    <property type="entry name" value="Pectinesterase"/>
    <property type="match status" value="1"/>
</dbReference>
<dbReference type="Proteomes" id="UP000316621">
    <property type="component" value="Chromosome 2"/>
</dbReference>
<evidence type="ECO:0000256" key="1">
    <source>
        <dbReference type="ARBA" id="ARBA00005184"/>
    </source>
</evidence>
<dbReference type="SMART" id="SM00856">
    <property type="entry name" value="PMEI"/>
    <property type="match status" value="1"/>
</dbReference>
<evidence type="ECO:0000256" key="11">
    <source>
        <dbReference type="ARBA" id="ARBA00057335"/>
    </source>
</evidence>
<evidence type="ECO:0000256" key="3">
    <source>
        <dbReference type="ARBA" id="ARBA00007786"/>
    </source>
</evidence>
<comment type="pathway">
    <text evidence="1">Glycan metabolism; pectin degradation; 2-dehydro-3-deoxy-D-gluconate from pectin: step 1/5.</text>
</comment>
<evidence type="ECO:0000313" key="16">
    <source>
        <dbReference type="EMBL" id="RZC48785.1"/>
    </source>
</evidence>
<evidence type="ECO:0000256" key="6">
    <source>
        <dbReference type="ARBA" id="ARBA00022801"/>
    </source>
</evidence>
<dbReference type="NCBIfam" id="TIGR01614">
    <property type="entry name" value="PME_inhib"/>
    <property type="match status" value="1"/>
</dbReference>
<comment type="function">
    <text evidence="11">Acts in the modification of cell walls via demethylesterification of cell wall pectin.</text>
</comment>
<comment type="similarity">
    <text evidence="2">In the N-terminal section; belongs to the PMEI family.</text>
</comment>
<dbReference type="CDD" id="cd15798">
    <property type="entry name" value="PMEI-like_3"/>
    <property type="match status" value="1"/>
</dbReference>
<feature type="repeat" description="PPR" evidence="12">
    <location>
        <begin position="474"/>
        <end position="508"/>
    </location>
</feature>
<evidence type="ECO:0000256" key="13">
    <source>
        <dbReference type="PROSITE-ProRule" id="PRU10040"/>
    </source>
</evidence>
<evidence type="ECO:0000256" key="10">
    <source>
        <dbReference type="ARBA" id="ARBA00047928"/>
    </source>
</evidence>
<dbReference type="InterPro" id="IPR033131">
    <property type="entry name" value="Pectinesterase_Asp_AS"/>
</dbReference>
<dbReference type="InterPro" id="IPR011050">
    <property type="entry name" value="Pectin_lyase_fold/virulence"/>
</dbReference>
<comment type="catalytic activity">
    <reaction evidence="10">
        <text>[(1-&gt;4)-alpha-D-galacturonosyl methyl ester](n) + n H2O = [(1-&gt;4)-alpha-D-galacturonosyl](n) + n methanol + n H(+)</text>
        <dbReference type="Rhea" id="RHEA:22380"/>
        <dbReference type="Rhea" id="RHEA-COMP:14570"/>
        <dbReference type="Rhea" id="RHEA-COMP:14573"/>
        <dbReference type="ChEBI" id="CHEBI:15377"/>
        <dbReference type="ChEBI" id="CHEBI:15378"/>
        <dbReference type="ChEBI" id="CHEBI:17790"/>
        <dbReference type="ChEBI" id="CHEBI:140522"/>
        <dbReference type="ChEBI" id="CHEBI:140523"/>
        <dbReference type="EC" id="3.1.1.11"/>
    </reaction>
</comment>
<feature type="repeat" description="PPR" evidence="12">
    <location>
        <begin position="265"/>
        <end position="295"/>
    </location>
</feature>
<dbReference type="Gene3D" id="1.20.140.40">
    <property type="entry name" value="Invertase/pectin methylesterase inhibitor family protein"/>
    <property type="match status" value="1"/>
</dbReference>
<dbReference type="EC" id="3.1.1.11" evidence="4"/>
<dbReference type="Gramene" id="RZC48785">
    <property type="protein sequence ID" value="RZC48785"/>
    <property type="gene ID" value="C5167_017211"/>
</dbReference>
<feature type="active site" evidence="13">
    <location>
        <position position="1185"/>
    </location>
</feature>
<keyword evidence="7" id="KW-0063">Aspartyl esterase</keyword>
<dbReference type="NCBIfam" id="TIGR00756">
    <property type="entry name" value="PPR"/>
    <property type="match status" value="7"/>
</dbReference>
<evidence type="ECO:0000256" key="8">
    <source>
        <dbReference type="ARBA" id="ARBA00023157"/>
    </source>
</evidence>
<dbReference type="InterPro" id="IPR011990">
    <property type="entry name" value="TPR-like_helical_dom_sf"/>
</dbReference>
<dbReference type="FunFam" id="2.160.20.10:FF:000001">
    <property type="entry name" value="Pectinesterase"/>
    <property type="match status" value="1"/>
</dbReference>
<keyword evidence="17" id="KW-1185">Reference proteome</keyword>
<dbReference type="PANTHER" id="PTHR31707">
    <property type="entry name" value="PECTINESTERASE"/>
    <property type="match status" value="1"/>
</dbReference>
<dbReference type="PROSITE" id="PS51375">
    <property type="entry name" value="PPR"/>
    <property type="match status" value="10"/>
</dbReference>
<dbReference type="Pfam" id="PF13041">
    <property type="entry name" value="PPR_2"/>
    <property type="match status" value="4"/>
</dbReference>
<evidence type="ECO:0000256" key="5">
    <source>
        <dbReference type="ARBA" id="ARBA00022737"/>
    </source>
</evidence>
<keyword evidence="14" id="KW-0472">Membrane</keyword>
<evidence type="ECO:0000313" key="17">
    <source>
        <dbReference type="Proteomes" id="UP000316621"/>
    </source>
</evidence>
<keyword evidence="14" id="KW-1133">Transmembrane helix</keyword>
<feature type="repeat" description="PPR" evidence="12">
    <location>
        <begin position="164"/>
        <end position="198"/>
    </location>
</feature>
<dbReference type="SUPFAM" id="SSF51126">
    <property type="entry name" value="Pectin lyase-like"/>
    <property type="match status" value="1"/>
</dbReference>
<dbReference type="SUPFAM" id="SSF101148">
    <property type="entry name" value="Plant invertase/pectin methylesterase inhibitor"/>
    <property type="match status" value="1"/>
</dbReference>
<dbReference type="STRING" id="3469.A0A4Y7IMV1"/>
<dbReference type="EMBL" id="CM010716">
    <property type="protein sequence ID" value="RZC48785.1"/>
    <property type="molecule type" value="Genomic_DNA"/>
</dbReference>
<comment type="similarity">
    <text evidence="3">In the C-terminal section; belongs to the pectinesterase family.</text>
</comment>
<feature type="repeat" description="PPR" evidence="12">
    <location>
        <begin position="544"/>
        <end position="578"/>
    </location>
</feature>
<feature type="repeat" description="PPR" evidence="12">
    <location>
        <begin position="199"/>
        <end position="233"/>
    </location>
</feature>
<feature type="repeat" description="PPR" evidence="12">
    <location>
        <begin position="369"/>
        <end position="403"/>
    </location>
</feature>
<feature type="domain" description="Pectinesterase inhibitor" evidence="15">
    <location>
        <begin position="817"/>
        <end position="974"/>
    </location>
</feature>
<feature type="repeat" description="PPR" evidence="12">
    <location>
        <begin position="439"/>
        <end position="473"/>
    </location>
</feature>
<evidence type="ECO:0000256" key="4">
    <source>
        <dbReference type="ARBA" id="ARBA00013229"/>
    </source>
</evidence>
<keyword evidence="8" id="KW-1015">Disulfide bond</keyword>
<dbReference type="InterPro" id="IPR035513">
    <property type="entry name" value="Invertase/methylesterase_inhib"/>
</dbReference>
<dbReference type="GO" id="GO:0045490">
    <property type="term" value="P:pectin catabolic process"/>
    <property type="evidence" value="ECO:0007669"/>
    <property type="project" value="UniProtKB-UniPathway"/>
</dbReference>
<dbReference type="PROSITE" id="PS00503">
    <property type="entry name" value="PECTINESTERASE_2"/>
    <property type="match status" value="1"/>
</dbReference>
<feature type="repeat" description="PPR" evidence="12">
    <location>
        <begin position="23"/>
        <end position="57"/>
    </location>
</feature>
<evidence type="ECO:0000256" key="12">
    <source>
        <dbReference type="PROSITE-ProRule" id="PRU00708"/>
    </source>
</evidence>
<accession>A0A4Y7IMV1</accession>
<dbReference type="InterPro" id="IPR006501">
    <property type="entry name" value="Pectinesterase_inhib_dom"/>
</dbReference>
<keyword evidence="14" id="KW-0812">Transmembrane</keyword>
<protein>
    <recommendedName>
        <fullName evidence="4">pectinesterase</fullName>
        <ecNumber evidence="4">3.1.1.11</ecNumber>
    </recommendedName>
</protein>
<dbReference type="InterPro" id="IPR002885">
    <property type="entry name" value="PPR_rpt"/>
</dbReference>
<gene>
    <name evidence="16" type="ORF">C5167_017211</name>
</gene>
<dbReference type="GO" id="GO:0030599">
    <property type="term" value="F:pectinesterase activity"/>
    <property type="evidence" value="ECO:0007669"/>
    <property type="project" value="UniProtKB-EC"/>
</dbReference>
<feature type="transmembrane region" description="Helical" evidence="14">
    <location>
        <begin position="770"/>
        <end position="795"/>
    </location>
</feature>
<name>A0A4Y7IMV1_PAPSO</name>
<proteinExistence type="inferred from homology"/>
<dbReference type="InterPro" id="IPR000070">
    <property type="entry name" value="Pectinesterase_cat"/>
</dbReference>
<dbReference type="InterPro" id="IPR012334">
    <property type="entry name" value="Pectin_lyas_fold"/>
</dbReference>
<reference evidence="16 17" key="1">
    <citation type="journal article" date="2018" name="Science">
        <title>The opium poppy genome and morphinan production.</title>
        <authorList>
            <person name="Guo L."/>
            <person name="Winzer T."/>
            <person name="Yang X."/>
            <person name="Li Y."/>
            <person name="Ning Z."/>
            <person name="He Z."/>
            <person name="Teodor R."/>
            <person name="Lu Y."/>
            <person name="Bowser T.A."/>
            <person name="Graham I.A."/>
            <person name="Ye K."/>
        </authorList>
    </citation>
    <scope>NUCLEOTIDE SEQUENCE [LARGE SCALE GENOMIC DNA]</scope>
    <source>
        <strain evidence="17">cv. HN1</strain>
        <tissue evidence="16">Leaves</tissue>
    </source>
</reference>
<dbReference type="Gene3D" id="2.160.20.10">
    <property type="entry name" value="Single-stranded right-handed beta-helix, Pectin lyase-like"/>
    <property type="match status" value="1"/>
</dbReference>
<evidence type="ECO:0000256" key="2">
    <source>
        <dbReference type="ARBA" id="ARBA00006027"/>
    </source>
</evidence>
<sequence>MVGKTEEMEVVCLNMVKEKCIGIEEVFSELIASFVDNNRFKEALRVLEIMNSAKVKPSIRICNVLIGTLVEEKNDFLSILFAYKEMVKAGIVPNVDTLNYLIQVLLEDGRIEVALDQYRRMDKKGCKPNGRTFEILIKGLCMRDRVAESVIVLDEMFEIECTLDVSFYCAVIPVYCEANKLNVGLRLFSKMRDTGTLPGLLIYKVLVESLCAERRLDEAVKLFKDMVDNGIDPVVDIFVDIVCGLGKVGKFSEASDFLEENSVFDISPHNELLQGYCNSGRLYEGSKFLEKMVEKNVADSFSWSILIRGICELGKVTKAFEVLNRMVILSYIPDVATYSALICRHCRQNKYQEALEPFHSVHVKKWVLESNSFEQLIEGLCSVNMMEEALSVYHYMSTNGISMRTSSFNILLKCMLTGNADEAISLFKSSEFRSGTSGCLETYNIIMHGLLKLGRAADVLVQFSQMLVQGCTLDVETYNVLICSMCAESRASDCALLLSQMLAVGFVPDSETLEILMSCMASHSRLHLLTHSMDKLALRDGILTVPMYNMLINCLCKEGHKHDACRFLDQMLEKGWVPDAATHGLLIGRNNRDEAGSEAELIEDQDQKAVYSPISIPSLQHRITPPVFTSQPGSRVWTPSPTGEFSVKSTCNALTAHDPVWRFSCPTTTNGHLHNQLCNCHNHGLPAKGMQGPARVTGDMVPDSGVCGMNKEFTMRKLISKQLLEVKAALITRSSAFSSVLGKLVPLSKLGNAKARLLSYRRKKRKEKKMIGKVAAASVSLILVVGVVIGVIASVGHFHKHDNSSNGGANADDHLSPGMKAVTTMCNPTEYKDTCIKTLSPLVSNGSANPKVLVKGAIQFTMDEVQKAIEHTEKLVDDPKLVNNNETLKEALGDCKEYLQYALDDLKESVSMVTDNELNALGDLAPELQNWLSAVVSFKENCLDGLDISPELKKAMMDNGLISVTEFTTNALGIVGEISDLLKSFNIPFNLTSAADSVQGRGLTETDKEGFPTWFSGNSRKLLALHQSGRLRPNAVVAKDGSGQFRTISAALAAYPKNNVKNQAHVIYVKAGIYDEYITITKDQHNIVMYGDGPTKSIVTGRKSFRDGVKTDKTASFAVIGRDFHCYSMGFRNTAGPEGHQAVALRVQSDRSAFYNCRMDGYQDTLYVQTYRQFYRNCIISGTIDFIFGDSATIIQNSMIIVRKPMDNQLNTITAHGRSKAAETTGLVLQNCQIVPERQLFPVRFKINSYLGRPWKEYSRTIVMECAIGDLIHPDGWYPWEGTFALNTLDYGEYANTGPGANTARRVKWKGYHAITDRKVAARYTAQPFIRGQMWLKSTGVPFMLGFTH</sequence>
<evidence type="ECO:0000256" key="9">
    <source>
        <dbReference type="ARBA" id="ARBA00023180"/>
    </source>
</evidence>
<feature type="repeat" description="PPR" evidence="12">
    <location>
        <begin position="299"/>
        <end position="333"/>
    </location>
</feature>
<dbReference type="Pfam" id="PF01535">
    <property type="entry name" value="PPR"/>
    <property type="match status" value="3"/>
</dbReference>
<dbReference type="Pfam" id="PF01095">
    <property type="entry name" value="Pectinesterase"/>
    <property type="match status" value="1"/>
</dbReference>
<evidence type="ECO:0000256" key="7">
    <source>
        <dbReference type="ARBA" id="ARBA00023085"/>
    </source>
</evidence>
<keyword evidence="6" id="KW-0378">Hydrolase</keyword>
<dbReference type="Gene3D" id="1.25.40.10">
    <property type="entry name" value="Tetratricopeptide repeat domain"/>
    <property type="match status" value="7"/>
</dbReference>
<feature type="repeat" description="PPR" evidence="12">
    <location>
        <begin position="94"/>
        <end position="128"/>
    </location>
</feature>
<keyword evidence="5" id="KW-0677">Repeat</keyword>
<keyword evidence="9" id="KW-0325">Glycoprotein</keyword>
<dbReference type="UniPathway" id="UPA00545">
    <property type="reaction ID" value="UER00823"/>
</dbReference>
<evidence type="ECO:0000259" key="15">
    <source>
        <dbReference type="SMART" id="SM00856"/>
    </source>
</evidence>
<dbReference type="GO" id="GO:0004857">
    <property type="term" value="F:enzyme inhibitor activity"/>
    <property type="evidence" value="ECO:0007669"/>
    <property type="project" value="InterPro"/>
</dbReference>
<organism evidence="16 17">
    <name type="scientific">Papaver somniferum</name>
    <name type="common">Opium poppy</name>
    <dbReference type="NCBI Taxonomy" id="3469"/>
    <lineage>
        <taxon>Eukaryota</taxon>
        <taxon>Viridiplantae</taxon>
        <taxon>Streptophyta</taxon>
        <taxon>Embryophyta</taxon>
        <taxon>Tracheophyta</taxon>
        <taxon>Spermatophyta</taxon>
        <taxon>Magnoliopsida</taxon>
        <taxon>Ranunculales</taxon>
        <taxon>Papaveraceae</taxon>
        <taxon>Papaveroideae</taxon>
        <taxon>Papaver</taxon>
    </lineage>
</organism>